<sequence length="78" mass="8300">MPKRGKVVAAAPNHLLTIKADPAGEMMAVSIDQINREVVLGTVVTEVEVRGEVIGVDLPREDIPTVVVDRSGDILKIG</sequence>
<name>A0A2Z7D3G7_9LAMI</name>
<dbReference type="EMBL" id="KQ991572">
    <property type="protein sequence ID" value="KZV51706.1"/>
    <property type="molecule type" value="Genomic_DNA"/>
</dbReference>
<proteinExistence type="predicted"/>
<organism evidence="1 2">
    <name type="scientific">Dorcoceras hygrometricum</name>
    <dbReference type="NCBI Taxonomy" id="472368"/>
    <lineage>
        <taxon>Eukaryota</taxon>
        <taxon>Viridiplantae</taxon>
        <taxon>Streptophyta</taxon>
        <taxon>Embryophyta</taxon>
        <taxon>Tracheophyta</taxon>
        <taxon>Spermatophyta</taxon>
        <taxon>Magnoliopsida</taxon>
        <taxon>eudicotyledons</taxon>
        <taxon>Gunneridae</taxon>
        <taxon>Pentapetalae</taxon>
        <taxon>asterids</taxon>
        <taxon>lamiids</taxon>
        <taxon>Lamiales</taxon>
        <taxon>Gesneriaceae</taxon>
        <taxon>Didymocarpoideae</taxon>
        <taxon>Trichosporeae</taxon>
        <taxon>Loxocarpinae</taxon>
        <taxon>Dorcoceras</taxon>
    </lineage>
</organism>
<dbReference type="Proteomes" id="UP000250235">
    <property type="component" value="Unassembled WGS sequence"/>
</dbReference>
<gene>
    <name evidence="1" type="ORF">F511_13118</name>
</gene>
<keyword evidence="2" id="KW-1185">Reference proteome</keyword>
<accession>A0A2Z7D3G7</accession>
<evidence type="ECO:0000313" key="1">
    <source>
        <dbReference type="EMBL" id="KZV51706.1"/>
    </source>
</evidence>
<dbReference type="AlphaFoldDB" id="A0A2Z7D3G7"/>
<evidence type="ECO:0000313" key="2">
    <source>
        <dbReference type="Proteomes" id="UP000250235"/>
    </source>
</evidence>
<protein>
    <submittedName>
        <fullName evidence="1">Uncharacterized protein</fullName>
    </submittedName>
</protein>
<reference evidence="1 2" key="1">
    <citation type="journal article" date="2015" name="Proc. Natl. Acad. Sci. U.S.A.">
        <title>The resurrection genome of Boea hygrometrica: A blueprint for survival of dehydration.</title>
        <authorList>
            <person name="Xiao L."/>
            <person name="Yang G."/>
            <person name="Zhang L."/>
            <person name="Yang X."/>
            <person name="Zhao S."/>
            <person name="Ji Z."/>
            <person name="Zhou Q."/>
            <person name="Hu M."/>
            <person name="Wang Y."/>
            <person name="Chen M."/>
            <person name="Xu Y."/>
            <person name="Jin H."/>
            <person name="Xiao X."/>
            <person name="Hu G."/>
            <person name="Bao F."/>
            <person name="Hu Y."/>
            <person name="Wan P."/>
            <person name="Li L."/>
            <person name="Deng X."/>
            <person name="Kuang T."/>
            <person name="Xiang C."/>
            <person name="Zhu J.K."/>
            <person name="Oliver M.J."/>
            <person name="He Y."/>
        </authorList>
    </citation>
    <scope>NUCLEOTIDE SEQUENCE [LARGE SCALE GENOMIC DNA]</scope>
    <source>
        <strain evidence="2">cv. XS01</strain>
    </source>
</reference>